<evidence type="ECO:0000313" key="9">
    <source>
        <dbReference type="EMBL" id="MFC5491542.1"/>
    </source>
</evidence>
<evidence type="ECO:0000256" key="3">
    <source>
        <dbReference type="ARBA" id="ARBA00023157"/>
    </source>
</evidence>
<evidence type="ECO:0000259" key="7">
    <source>
        <dbReference type="PROSITE" id="PS50093"/>
    </source>
</evidence>
<name>A0ABW0MX70_9ACTN</name>
<dbReference type="SMART" id="SM00089">
    <property type="entry name" value="PKD"/>
    <property type="match status" value="2"/>
</dbReference>
<reference evidence="10" key="1">
    <citation type="journal article" date="2019" name="Int. J. Syst. Evol. Microbiol.">
        <title>The Global Catalogue of Microorganisms (GCM) 10K type strain sequencing project: providing services to taxonomists for standard genome sequencing and annotation.</title>
        <authorList>
            <consortium name="The Broad Institute Genomics Platform"/>
            <consortium name="The Broad Institute Genome Sequencing Center for Infectious Disease"/>
            <person name="Wu L."/>
            <person name="Ma J."/>
        </authorList>
    </citation>
    <scope>NUCLEOTIDE SEQUENCE [LARGE SCALE GENOMIC DNA]</scope>
    <source>
        <strain evidence="10">KACC 13778</strain>
    </source>
</reference>
<feature type="domain" description="Fibronectin type-III" evidence="8">
    <location>
        <begin position="473"/>
        <end position="574"/>
    </location>
</feature>
<feature type="domain" description="PKD" evidence="7">
    <location>
        <begin position="891"/>
        <end position="976"/>
    </location>
</feature>
<evidence type="ECO:0000259" key="8">
    <source>
        <dbReference type="PROSITE" id="PS50853"/>
    </source>
</evidence>
<evidence type="ECO:0000256" key="2">
    <source>
        <dbReference type="ARBA" id="ARBA00022729"/>
    </source>
</evidence>
<evidence type="ECO:0000256" key="1">
    <source>
        <dbReference type="ARBA" id="ARBA00004316"/>
    </source>
</evidence>
<keyword evidence="10" id="KW-1185">Reference proteome</keyword>
<comment type="caution">
    <text evidence="9">The sequence shown here is derived from an EMBL/GenBank/DDBJ whole genome shotgun (WGS) entry which is preliminary data.</text>
</comment>
<dbReference type="SUPFAM" id="SSF49265">
    <property type="entry name" value="Fibronectin type III"/>
    <property type="match status" value="1"/>
</dbReference>
<dbReference type="InterPro" id="IPR036116">
    <property type="entry name" value="FN3_sf"/>
</dbReference>
<dbReference type="InterPro" id="IPR001791">
    <property type="entry name" value="Laminin_G"/>
</dbReference>
<organism evidence="9 10">
    <name type="scientific">Nocardioides caricicola</name>
    <dbReference type="NCBI Taxonomy" id="634770"/>
    <lineage>
        <taxon>Bacteria</taxon>
        <taxon>Bacillati</taxon>
        <taxon>Actinomycetota</taxon>
        <taxon>Actinomycetes</taxon>
        <taxon>Propionibacteriales</taxon>
        <taxon>Nocardioidaceae</taxon>
        <taxon>Nocardioides</taxon>
    </lineage>
</organism>
<sequence length="1187" mass="123266">MDRVRGAAGEKRPGQGWRRLLLLPLLAAALLLAGVGVVPSPAWADSAPQDPQSPETPVTVAADALPTVQINGVVWSQAMVGDIVYAGGSFTTARPAGAGGTGVTRNNMLAYNIRTGALVTSFAPSFNAQVKAVAVSPDRSRIYVGGDFTTVNGLSHRRIAAFNATTGALLETFNPPVNYHVNALVATNTTVYAGGEFQDVGTQIRQGLAAFNASNGALLNWTPAATGGDVWALALNPAGTKLAVGGAFTALNGSSNPGYGLGMVDASTGASLPFLANNIVRNGTENGAITTLTADDDYIYGGGYTFGRAGGTWEGTFAASWNDGAVHWANDCHGDTYSLHAQGDVIYAASHAHYCENIDGVRQGAGGVGDYPYFRGIAFGRDVTGTATWEPDQGRYYNFEGQPRSSMLTWYPNLNAGTYTGQIQGPWSVTGNADFISMAGEFTRVNGQNQQGLVRFARPGLAPNDQGPSLFNTTYPLNLRSTEAGKVRISWATNQDIDNDYLTYRVYRDVQSGAGLIHTRSVRAHWWNPYGMGFTDTGLAPGSTHRYRVAVTDPFGNIANSPWTDVTVASAGSDGPYVQAVDNSEPTHWWRLDDTTGTTLADSAGFQPLTITAGPTLGVPSALAADTGTATRFPGTSTTRAYTTVQDSPPDVFTLEGWFKTTVGGGKIIGRGNRSDRNSSKMDRQIYLNNAGQVLFGVKPNATRQVVTSPASYNDGLWHHVAASLSPAGMKLYLDGAVVAERADVKVGEHLALGYWRIGGDGLNNWPTAPTNAFFNGDLDEIAVYYRALSAGEIAAHHAAGSNVPPPNQSPVADFNAAVTNLSAEFTAAATDADGTVESYAWSFGDGDTSTEQNPSHAYATGGTYDVTLTVTDDDGATGTVTKQVTVAPAPNQAPVADFSSSAAGLTASFTSSATDADGTVEEYAWSFGDGDTSTEPNPSHAYATGGTYDVTLTVTDDGGATGTVTKQVLVTSGPTPFAVDAFGRTVVDGWGSAETGGAWTRSGTATNFSVTGGSGRIRMGSAGSGPAMALTGVSSTSTDLRVKVGADKAATGGGIYLTAQPRRLANGDRYFTDVRFLSSGAVSVTLGRNVGGTDTFLQSQTVAGLTVGAGDLVNLRVQATGTSPTTVRAKVWAIGSTEPAGWNVSVNDSAAALQSAGHIGLRTYLSGSATNAPVFGLFDDLVAGPA</sequence>
<keyword evidence="6" id="KW-0119">Carbohydrate metabolism</keyword>
<evidence type="ECO:0000256" key="5">
    <source>
        <dbReference type="ARBA" id="ARBA00023295"/>
    </source>
</evidence>
<dbReference type="SMART" id="SM00560">
    <property type="entry name" value="LamGL"/>
    <property type="match status" value="1"/>
</dbReference>
<keyword evidence="5" id="KW-0326">Glycosidase</keyword>
<dbReference type="Gene3D" id="2.60.40.10">
    <property type="entry name" value="Immunoglobulins"/>
    <property type="match status" value="3"/>
</dbReference>
<dbReference type="InterPro" id="IPR003961">
    <property type="entry name" value="FN3_dom"/>
</dbReference>
<dbReference type="PROSITE" id="PS50093">
    <property type="entry name" value="PKD"/>
    <property type="match status" value="2"/>
</dbReference>
<dbReference type="Gene3D" id="2.130.10.10">
    <property type="entry name" value="YVTN repeat-like/Quinoprotein amine dehydrogenase"/>
    <property type="match status" value="1"/>
</dbReference>
<keyword evidence="2" id="KW-0732">Signal</keyword>
<dbReference type="InterPro" id="IPR006558">
    <property type="entry name" value="LamG-like"/>
</dbReference>
<dbReference type="Proteomes" id="UP001595956">
    <property type="component" value="Unassembled WGS sequence"/>
</dbReference>
<dbReference type="CDD" id="cd00110">
    <property type="entry name" value="LamG"/>
    <property type="match status" value="1"/>
</dbReference>
<evidence type="ECO:0000256" key="4">
    <source>
        <dbReference type="ARBA" id="ARBA00023273"/>
    </source>
</evidence>
<dbReference type="PROSITE" id="PS50853">
    <property type="entry name" value="FN3"/>
    <property type="match status" value="1"/>
</dbReference>
<gene>
    <name evidence="9" type="ORF">ACFPKY_00435</name>
</gene>
<dbReference type="CDD" id="cd00146">
    <property type="entry name" value="PKD"/>
    <property type="match status" value="2"/>
</dbReference>
<dbReference type="RefSeq" id="WP_379187009.1">
    <property type="nucleotide sequence ID" value="NZ_JBHSMD010000001.1"/>
</dbReference>
<dbReference type="PANTHER" id="PTHR31778:SF2">
    <property type="entry name" value="BUD SITE SELECTION PROTEIN RAX2"/>
    <property type="match status" value="1"/>
</dbReference>
<dbReference type="PANTHER" id="PTHR31778">
    <property type="entry name" value="BUD SITE SELECTION PROTEIN RAX2"/>
    <property type="match status" value="1"/>
</dbReference>
<keyword evidence="5" id="KW-0378">Hydrolase</keyword>
<dbReference type="InterPro" id="IPR035986">
    <property type="entry name" value="PKD_dom_sf"/>
</dbReference>
<dbReference type="InterPro" id="IPR015943">
    <property type="entry name" value="WD40/YVTN_repeat-like_dom_sf"/>
</dbReference>
<dbReference type="InterPro" id="IPR000601">
    <property type="entry name" value="PKD_dom"/>
</dbReference>
<comment type="subcellular location">
    <subcellularLocation>
        <location evidence="1">Cell projection</location>
    </subcellularLocation>
</comment>
<protein>
    <submittedName>
        <fullName evidence="9">PKD domain-containing protein</fullName>
    </submittedName>
</protein>
<dbReference type="InterPro" id="IPR022409">
    <property type="entry name" value="PKD/Chitinase_dom"/>
</dbReference>
<evidence type="ECO:0000256" key="6">
    <source>
        <dbReference type="ARBA" id="ARBA00023326"/>
    </source>
</evidence>
<keyword evidence="3" id="KW-1015">Disulfide bond</keyword>
<dbReference type="Gene3D" id="2.60.120.200">
    <property type="match status" value="1"/>
</dbReference>
<dbReference type="Pfam" id="PF13385">
    <property type="entry name" value="Laminin_G_3"/>
    <property type="match status" value="1"/>
</dbReference>
<proteinExistence type="predicted"/>
<keyword evidence="4" id="KW-0966">Cell projection</keyword>
<dbReference type="Pfam" id="PF18911">
    <property type="entry name" value="PKD_4"/>
    <property type="match status" value="2"/>
</dbReference>
<accession>A0ABW0MX70</accession>
<dbReference type="EMBL" id="JBHSMD010000001">
    <property type="protein sequence ID" value="MFC5491542.1"/>
    <property type="molecule type" value="Genomic_DNA"/>
</dbReference>
<feature type="domain" description="PKD" evidence="7">
    <location>
        <begin position="807"/>
        <end position="887"/>
    </location>
</feature>
<keyword evidence="6" id="KW-0624">Polysaccharide degradation</keyword>
<dbReference type="SUPFAM" id="SSF69322">
    <property type="entry name" value="Tricorn protease domain 2"/>
    <property type="match status" value="1"/>
</dbReference>
<dbReference type="InterPro" id="IPR013783">
    <property type="entry name" value="Ig-like_fold"/>
</dbReference>
<dbReference type="InterPro" id="IPR013320">
    <property type="entry name" value="ConA-like_dom_sf"/>
</dbReference>
<dbReference type="SUPFAM" id="SSF49899">
    <property type="entry name" value="Concanavalin A-like lectins/glucanases"/>
    <property type="match status" value="1"/>
</dbReference>
<evidence type="ECO:0000313" key="10">
    <source>
        <dbReference type="Proteomes" id="UP001595956"/>
    </source>
</evidence>
<dbReference type="SUPFAM" id="SSF49299">
    <property type="entry name" value="PKD domain"/>
    <property type="match status" value="2"/>
</dbReference>